<evidence type="ECO:0000256" key="3">
    <source>
        <dbReference type="ARBA" id="ARBA00023067"/>
    </source>
</evidence>
<dbReference type="SMART" id="SM00411">
    <property type="entry name" value="BHL"/>
    <property type="match status" value="1"/>
</dbReference>
<keyword evidence="3" id="KW-0226">DNA condensation</keyword>
<sequence length="92" mass="9590">MNKSDLIQRIGEELDLPRVTSETYLNAVLNQISKALAAGESVVLPGFGAFEVRERSARTGRNPQTGAAIEIAAAKAPAFKPGAALKKAVAGV</sequence>
<dbReference type="GO" id="GO:0003677">
    <property type="term" value="F:DNA binding"/>
    <property type="evidence" value="ECO:0007669"/>
    <property type="project" value="UniProtKB-KW"/>
</dbReference>
<dbReference type="Pfam" id="PF00216">
    <property type="entry name" value="Bac_DNA_binding"/>
    <property type="match status" value="1"/>
</dbReference>
<evidence type="ECO:0000256" key="1">
    <source>
        <dbReference type="ARBA" id="ARBA00003819"/>
    </source>
</evidence>
<dbReference type="PANTHER" id="PTHR33175">
    <property type="entry name" value="DNA-BINDING PROTEIN HU"/>
    <property type="match status" value="1"/>
</dbReference>
<dbReference type="OrthoDB" id="9799835at2"/>
<evidence type="ECO:0000256" key="2">
    <source>
        <dbReference type="ARBA" id="ARBA00010529"/>
    </source>
</evidence>
<keyword evidence="4 6" id="KW-0238">DNA-binding</keyword>
<dbReference type="PRINTS" id="PR01727">
    <property type="entry name" value="DNABINDINGHU"/>
</dbReference>
<dbReference type="GO" id="GO:0030527">
    <property type="term" value="F:structural constituent of chromatin"/>
    <property type="evidence" value="ECO:0007669"/>
    <property type="project" value="InterPro"/>
</dbReference>
<dbReference type="PANTHER" id="PTHR33175:SF3">
    <property type="entry name" value="DNA-BINDING PROTEIN HU-BETA"/>
    <property type="match status" value="1"/>
</dbReference>
<dbReference type="CDD" id="cd13831">
    <property type="entry name" value="HU"/>
    <property type="match status" value="1"/>
</dbReference>
<organism evidence="6 7">
    <name type="scientific">Tahibacter aquaticus</name>
    <dbReference type="NCBI Taxonomy" id="520092"/>
    <lineage>
        <taxon>Bacteria</taxon>
        <taxon>Pseudomonadati</taxon>
        <taxon>Pseudomonadota</taxon>
        <taxon>Gammaproteobacteria</taxon>
        <taxon>Lysobacterales</taxon>
        <taxon>Rhodanobacteraceae</taxon>
        <taxon>Tahibacter</taxon>
    </lineage>
</organism>
<reference evidence="6 7" key="1">
    <citation type="submission" date="2019-03" db="EMBL/GenBank/DDBJ databases">
        <title>Genomic Encyclopedia of Type Strains, Phase IV (KMG-IV): sequencing the most valuable type-strain genomes for metagenomic binning, comparative biology and taxonomic classification.</title>
        <authorList>
            <person name="Goeker M."/>
        </authorList>
    </citation>
    <scope>NUCLEOTIDE SEQUENCE [LARGE SCALE GENOMIC DNA]</scope>
    <source>
        <strain evidence="6 7">DSM 21667</strain>
    </source>
</reference>
<dbReference type="AlphaFoldDB" id="A0A4R6YMF0"/>
<comment type="caution">
    <text evidence="6">The sequence shown here is derived from an EMBL/GenBank/DDBJ whole genome shotgun (WGS) entry which is preliminary data.</text>
</comment>
<dbReference type="PROSITE" id="PS00045">
    <property type="entry name" value="HISTONE_LIKE"/>
    <property type="match status" value="1"/>
</dbReference>
<evidence type="ECO:0000256" key="4">
    <source>
        <dbReference type="ARBA" id="ARBA00023125"/>
    </source>
</evidence>
<dbReference type="SUPFAM" id="SSF47729">
    <property type="entry name" value="IHF-like DNA-binding proteins"/>
    <property type="match status" value="1"/>
</dbReference>
<dbReference type="InterPro" id="IPR020816">
    <property type="entry name" value="Histone-like_DNA-bd_CS"/>
</dbReference>
<proteinExistence type="inferred from homology"/>
<dbReference type="GO" id="GO:0030261">
    <property type="term" value="P:chromosome condensation"/>
    <property type="evidence" value="ECO:0007669"/>
    <property type="project" value="UniProtKB-KW"/>
</dbReference>
<dbReference type="EMBL" id="SNZH01000020">
    <property type="protein sequence ID" value="TDR38587.1"/>
    <property type="molecule type" value="Genomic_DNA"/>
</dbReference>
<evidence type="ECO:0000313" key="6">
    <source>
        <dbReference type="EMBL" id="TDR38587.1"/>
    </source>
</evidence>
<dbReference type="Gene3D" id="4.10.520.10">
    <property type="entry name" value="IHF-like DNA-binding proteins"/>
    <property type="match status" value="1"/>
</dbReference>
<accession>A0A4R6YMF0</accession>
<comment type="similarity">
    <text evidence="2 5">Belongs to the bacterial histone-like protein family.</text>
</comment>
<dbReference type="GO" id="GO:0005829">
    <property type="term" value="C:cytosol"/>
    <property type="evidence" value="ECO:0007669"/>
    <property type="project" value="TreeGrafter"/>
</dbReference>
<dbReference type="Proteomes" id="UP000295293">
    <property type="component" value="Unassembled WGS sequence"/>
</dbReference>
<dbReference type="InterPro" id="IPR010992">
    <property type="entry name" value="IHF-like_DNA-bd_dom_sf"/>
</dbReference>
<keyword evidence="7" id="KW-1185">Reference proteome</keyword>
<dbReference type="RefSeq" id="WP_133821399.1">
    <property type="nucleotide sequence ID" value="NZ_SNZH01000020.1"/>
</dbReference>
<gene>
    <name evidence="6" type="ORF">DFR29_12088</name>
</gene>
<comment type="function">
    <text evidence="1">Histone-like DNA-binding protein which is capable of wrapping DNA to stabilize it, and thus to prevent its denaturation under extreme environmental conditions.</text>
</comment>
<protein>
    <submittedName>
        <fullName evidence="6">DNA-binding protein HU-beta</fullName>
    </submittedName>
</protein>
<name>A0A4R6YMF0_9GAMM</name>
<dbReference type="InterPro" id="IPR000119">
    <property type="entry name" value="Hist_DNA-bd"/>
</dbReference>
<evidence type="ECO:0000313" key="7">
    <source>
        <dbReference type="Proteomes" id="UP000295293"/>
    </source>
</evidence>
<evidence type="ECO:0000256" key="5">
    <source>
        <dbReference type="RuleBase" id="RU003939"/>
    </source>
</evidence>